<proteinExistence type="inferred from homology"/>
<dbReference type="EnsemblMetazoa" id="CJA38302.1">
    <property type="protein sequence ID" value="CJA38302.1"/>
    <property type="gene ID" value="WBGene00214149"/>
</dbReference>
<keyword evidence="4" id="KW-0413">Isomerase</keyword>
<protein>
    <submittedName>
        <fullName evidence="6">PGM_PMM_I domain-containing protein</fullName>
    </submittedName>
</protein>
<evidence type="ECO:0000313" key="6">
    <source>
        <dbReference type="EnsemblMetazoa" id="CJA38302.1"/>
    </source>
</evidence>
<dbReference type="InterPro" id="IPR016055">
    <property type="entry name" value="A-D-PHexomutase_a/b/a-I/II/III"/>
</dbReference>
<dbReference type="InterPro" id="IPR045244">
    <property type="entry name" value="PGM"/>
</dbReference>
<evidence type="ECO:0000256" key="2">
    <source>
        <dbReference type="ARBA" id="ARBA00022723"/>
    </source>
</evidence>
<keyword evidence="3" id="KW-0460">Magnesium</keyword>
<dbReference type="GO" id="GO:0005975">
    <property type="term" value="P:carbohydrate metabolic process"/>
    <property type="evidence" value="ECO:0007669"/>
    <property type="project" value="InterPro"/>
</dbReference>
<dbReference type="InterPro" id="IPR005844">
    <property type="entry name" value="A-D-PHexomutase_a/b/a-I"/>
</dbReference>
<name>A0A8R1EMZ2_CAEJA</name>
<reference evidence="7" key="1">
    <citation type="submission" date="2010-08" db="EMBL/GenBank/DDBJ databases">
        <authorList>
            <consortium name="Caenorhabditis japonica Sequencing Consortium"/>
            <person name="Wilson R.K."/>
        </authorList>
    </citation>
    <scope>NUCLEOTIDE SEQUENCE [LARGE SCALE GENOMIC DNA]</scope>
    <source>
        <strain evidence="7">DF5081</strain>
    </source>
</reference>
<dbReference type="GO" id="GO:0004614">
    <property type="term" value="F:phosphoglucomutase activity"/>
    <property type="evidence" value="ECO:0007669"/>
    <property type="project" value="InterPro"/>
</dbReference>
<sequence>MGIAVVETATKPFAGQKPGTSGLRKRVPEFQQQNYTENFVQAILDAGLGAKKRGSQLVVGGDGRYLSMEATNVIIKIAAANGRVKLCTLRSRHGLCLRTCG</sequence>
<evidence type="ECO:0000256" key="4">
    <source>
        <dbReference type="ARBA" id="ARBA00023235"/>
    </source>
</evidence>
<dbReference type="PANTHER" id="PTHR22573:SF2">
    <property type="entry name" value="PHOSPHOGLUCOMUTASE"/>
    <property type="match status" value="1"/>
</dbReference>
<comment type="similarity">
    <text evidence="1">Belongs to the phosphohexose mutase family.</text>
</comment>
<dbReference type="Proteomes" id="UP000005237">
    <property type="component" value="Unassembled WGS sequence"/>
</dbReference>
<evidence type="ECO:0000259" key="5">
    <source>
        <dbReference type="Pfam" id="PF02878"/>
    </source>
</evidence>
<dbReference type="GO" id="GO:0046872">
    <property type="term" value="F:metal ion binding"/>
    <property type="evidence" value="ECO:0007669"/>
    <property type="project" value="UniProtKB-KW"/>
</dbReference>
<dbReference type="Gene3D" id="3.40.120.10">
    <property type="entry name" value="Alpha-D-Glucose-1,6-Bisphosphate, subunit A, domain 3"/>
    <property type="match status" value="1"/>
</dbReference>
<organism evidence="6 7">
    <name type="scientific">Caenorhabditis japonica</name>
    <dbReference type="NCBI Taxonomy" id="281687"/>
    <lineage>
        <taxon>Eukaryota</taxon>
        <taxon>Metazoa</taxon>
        <taxon>Ecdysozoa</taxon>
        <taxon>Nematoda</taxon>
        <taxon>Chromadorea</taxon>
        <taxon>Rhabditida</taxon>
        <taxon>Rhabditina</taxon>
        <taxon>Rhabditomorpha</taxon>
        <taxon>Rhabditoidea</taxon>
        <taxon>Rhabditidae</taxon>
        <taxon>Peloderinae</taxon>
        <taxon>Caenorhabditis</taxon>
    </lineage>
</organism>
<dbReference type="Pfam" id="PF02878">
    <property type="entry name" value="PGM_PMM_I"/>
    <property type="match status" value="1"/>
</dbReference>
<evidence type="ECO:0000256" key="1">
    <source>
        <dbReference type="ARBA" id="ARBA00010231"/>
    </source>
</evidence>
<dbReference type="SUPFAM" id="SSF53738">
    <property type="entry name" value="Phosphoglucomutase, first 3 domains"/>
    <property type="match status" value="1"/>
</dbReference>
<accession>A0A8R1EMZ2</accession>
<evidence type="ECO:0000313" key="7">
    <source>
        <dbReference type="Proteomes" id="UP000005237"/>
    </source>
</evidence>
<dbReference type="AlphaFoldDB" id="A0A8R1EMZ2"/>
<keyword evidence="2" id="KW-0479">Metal-binding</keyword>
<reference evidence="6" key="2">
    <citation type="submission" date="2022-06" db="UniProtKB">
        <authorList>
            <consortium name="EnsemblMetazoa"/>
        </authorList>
    </citation>
    <scope>IDENTIFICATION</scope>
    <source>
        <strain evidence="6">DF5081</strain>
    </source>
</reference>
<dbReference type="GO" id="GO:0005829">
    <property type="term" value="C:cytosol"/>
    <property type="evidence" value="ECO:0007669"/>
    <property type="project" value="TreeGrafter"/>
</dbReference>
<evidence type="ECO:0000256" key="3">
    <source>
        <dbReference type="ARBA" id="ARBA00022842"/>
    </source>
</evidence>
<feature type="domain" description="Alpha-D-phosphohexomutase alpha/beta/alpha" evidence="5">
    <location>
        <begin position="16"/>
        <end position="83"/>
    </location>
</feature>
<dbReference type="PANTHER" id="PTHR22573">
    <property type="entry name" value="PHOSPHOHEXOMUTASE FAMILY MEMBER"/>
    <property type="match status" value="1"/>
</dbReference>
<keyword evidence="7" id="KW-1185">Reference proteome</keyword>